<feature type="region of interest" description="Disordered" evidence="1">
    <location>
        <begin position="105"/>
        <end position="146"/>
    </location>
</feature>
<comment type="caution">
    <text evidence="3">The sequence shown here is derived from an EMBL/GenBank/DDBJ whole genome shotgun (WGS) entry which is preliminary data.</text>
</comment>
<evidence type="ECO:0000313" key="3">
    <source>
        <dbReference type="EMBL" id="KAK5584899.1"/>
    </source>
</evidence>
<feature type="compositionally biased region" description="Acidic residues" evidence="1">
    <location>
        <begin position="119"/>
        <end position="130"/>
    </location>
</feature>
<dbReference type="AlphaFoldDB" id="A0AAN7YTS4"/>
<evidence type="ECO:0000313" key="4">
    <source>
        <dbReference type="Proteomes" id="UP001344447"/>
    </source>
</evidence>
<keyword evidence="2" id="KW-0732">Signal</keyword>
<dbReference type="EMBL" id="JAVFKY010000001">
    <property type="protein sequence ID" value="KAK5584899.1"/>
    <property type="molecule type" value="Genomic_DNA"/>
</dbReference>
<dbReference type="Proteomes" id="UP001344447">
    <property type="component" value="Unassembled WGS sequence"/>
</dbReference>
<feature type="signal peptide" evidence="2">
    <location>
        <begin position="1"/>
        <end position="18"/>
    </location>
</feature>
<gene>
    <name evidence="3" type="ORF">RB653_006517</name>
</gene>
<feature type="compositionally biased region" description="Low complexity" evidence="1">
    <location>
        <begin position="105"/>
        <end position="114"/>
    </location>
</feature>
<proteinExistence type="predicted"/>
<sequence>MRLILVLLVLLYVCFVNAEEKTSGSIKNEYYLKSIGCETSSCKGLDYFAGSDSFGVGSTITICNVNNEFLKEKPFGKKHSSITNEVIQAVSNSVQSAMNGVTSSLGSIGSSGDTGDSGGGDDDDDDDDDSGNAKGNSRSYKGGNGRAVSEKSLKLLGKHSSITNDIIQAVSNSVQSAMNGVTSTMVSLSTSADAGGGEDDDDSGYFIGDKRFYKGGNGKAASDLLNLIRPKNHYGKCIKVLAVDLGDNKEETIDRPIISGSKKVCIDLFNNQSCKLEDEKIVSVVQSTKNDGFPNEGQFNVSEDEYNTIVKHGQILRKQCQLKGKCQFTRV</sequence>
<reference evidence="3 4" key="1">
    <citation type="submission" date="2023-11" db="EMBL/GenBank/DDBJ databases">
        <title>Dfirmibasis_genome.</title>
        <authorList>
            <person name="Edelbroek B."/>
            <person name="Kjellin J."/>
            <person name="Jerlstrom-Hultqvist J."/>
            <person name="Soderbom F."/>
        </authorList>
    </citation>
    <scope>NUCLEOTIDE SEQUENCE [LARGE SCALE GENOMIC DNA]</scope>
    <source>
        <strain evidence="3 4">TNS-C-14</strain>
    </source>
</reference>
<keyword evidence="4" id="KW-1185">Reference proteome</keyword>
<evidence type="ECO:0000256" key="1">
    <source>
        <dbReference type="SAM" id="MobiDB-lite"/>
    </source>
</evidence>
<accession>A0AAN7YTS4</accession>
<protein>
    <submittedName>
        <fullName evidence="3">Uncharacterized protein</fullName>
    </submittedName>
</protein>
<name>A0AAN7YTS4_9MYCE</name>
<evidence type="ECO:0000256" key="2">
    <source>
        <dbReference type="SAM" id="SignalP"/>
    </source>
</evidence>
<organism evidence="3 4">
    <name type="scientific">Dictyostelium firmibasis</name>
    <dbReference type="NCBI Taxonomy" id="79012"/>
    <lineage>
        <taxon>Eukaryota</taxon>
        <taxon>Amoebozoa</taxon>
        <taxon>Evosea</taxon>
        <taxon>Eumycetozoa</taxon>
        <taxon>Dictyostelia</taxon>
        <taxon>Dictyosteliales</taxon>
        <taxon>Dictyosteliaceae</taxon>
        <taxon>Dictyostelium</taxon>
    </lineage>
</organism>
<feature type="chain" id="PRO_5042821423" evidence="2">
    <location>
        <begin position="19"/>
        <end position="331"/>
    </location>
</feature>